<dbReference type="Pfam" id="PF00027">
    <property type="entry name" value="cNMP_binding"/>
    <property type="match status" value="1"/>
</dbReference>
<dbReference type="SMART" id="SM00100">
    <property type="entry name" value="cNMP"/>
    <property type="match status" value="1"/>
</dbReference>
<dbReference type="InterPro" id="IPR000595">
    <property type="entry name" value="cNMP-bd_dom"/>
</dbReference>
<dbReference type="SMART" id="SM00419">
    <property type="entry name" value="HTH_CRP"/>
    <property type="match status" value="1"/>
</dbReference>
<evidence type="ECO:0000256" key="3">
    <source>
        <dbReference type="ARBA" id="ARBA00023163"/>
    </source>
</evidence>
<keyword evidence="1" id="KW-0805">Transcription regulation</keyword>
<dbReference type="EMBL" id="FNQP01000030">
    <property type="protein sequence ID" value="SEB06278.1"/>
    <property type="molecule type" value="Genomic_DNA"/>
</dbReference>
<dbReference type="InterPro" id="IPR014710">
    <property type="entry name" value="RmlC-like_jellyroll"/>
</dbReference>
<evidence type="ECO:0000313" key="6">
    <source>
        <dbReference type="Proteomes" id="UP000199397"/>
    </source>
</evidence>
<dbReference type="InterPro" id="IPR036390">
    <property type="entry name" value="WH_DNA-bd_sf"/>
</dbReference>
<evidence type="ECO:0000256" key="1">
    <source>
        <dbReference type="ARBA" id="ARBA00023015"/>
    </source>
</evidence>
<reference evidence="5 6" key="1">
    <citation type="submission" date="2016-10" db="EMBL/GenBank/DDBJ databases">
        <authorList>
            <person name="de Groot N.N."/>
        </authorList>
    </citation>
    <scope>NUCLEOTIDE SEQUENCE [LARGE SCALE GENOMIC DNA]</scope>
    <source>
        <strain evidence="5 6">DSM 21228</strain>
    </source>
</reference>
<dbReference type="Pfam" id="PF13545">
    <property type="entry name" value="HTH_Crp_2"/>
    <property type="match status" value="1"/>
</dbReference>
<feature type="domain" description="Cyclic nucleotide-binding" evidence="4">
    <location>
        <begin position="16"/>
        <end position="120"/>
    </location>
</feature>
<evidence type="ECO:0000256" key="2">
    <source>
        <dbReference type="ARBA" id="ARBA00023125"/>
    </source>
</evidence>
<keyword evidence="5" id="KW-0418">Kinase</keyword>
<accession>A0A1H4GBM0</accession>
<proteinExistence type="predicted"/>
<dbReference type="InterPro" id="IPR012318">
    <property type="entry name" value="HTH_CRP"/>
</dbReference>
<dbReference type="CDD" id="cd00038">
    <property type="entry name" value="CAP_ED"/>
    <property type="match status" value="1"/>
</dbReference>
<dbReference type="InterPro" id="IPR050397">
    <property type="entry name" value="Env_Response_Regulators"/>
</dbReference>
<dbReference type="PANTHER" id="PTHR24567">
    <property type="entry name" value="CRP FAMILY TRANSCRIPTIONAL REGULATORY PROTEIN"/>
    <property type="match status" value="1"/>
</dbReference>
<gene>
    <name evidence="5" type="ORF">SAMN05660964_03346</name>
</gene>
<dbReference type="GO" id="GO:0003700">
    <property type="term" value="F:DNA-binding transcription factor activity"/>
    <property type="evidence" value="ECO:0007669"/>
    <property type="project" value="TreeGrafter"/>
</dbReference>
<sequence>MKLDNYTLTVLHRSPLFRALEPDQFNALVDTAHLYTLNEGEFLFRQGDPLNEVFVCSKGFMKLFRLTPNGDEKVVDIIAPGSSFAEAVLFMGGQQYPVHAVALKPAIVVGINAAQYEQMLRSSIDLCFGMMGLMSRRMHWLLNEVDRLTLHNATFRLVIWLLEMRCSDAACDRIVLDVPKHVVASRLSIKPETFSRILKRLTSQELIAVNDQHITLLDVAALEALVRIEL</sequence>
<keyword evidence="2" id="KW-0238">DNA-binding</keyword>
<organism evidence="5 6">
    <name type="scientific">Thiothrix caldifontis</name>
    <dbReference type="NCBI Taxonomy" id="525918"/>
    <lineage>
        <taxon>Bacteria</taxon>
        <taxon>Pseudomonadati</taxon>
        <taxon>Pseudomonadota</taxon>
        <taxon>Gammaproteobacteria</taxon>
        <taxon>Thiotrichales</taxon>
        <taxon>Thiotrichaceae</taxon>
        <taxon>Thiothrix</taxon>
    </lineage>
</organism>
<keyword evidence="5" id="KW-0808">Transferase</keyword>
<dbReference type="Gene3D" id="1.10.10.10">
    <property type="entry name" value="Winged helix-like DNA-binding domain superfamily/Winged helix DNA-binding domain"/>
    <property type="match status" value="1"/>
</dbReference>
<dbReference type="GO" id="GO:0016301">
    <property type="term" value="F:kinase activity"/>
    <property type="evidence" value="ECO:0007669"/>
    <property type="project" value="UniProtKB-KW"/>
</dbReference>
<evidence type="ECO:0000259" key="4">
    <source>
        <dbReference type="PROSITE" id="PS50042"/>
    </source>
</evidence>
<dbReference type="PANTHER" id="PTHR24567:SF74">
    <property type="entry name" value="HTH-TYPE TRANSCRIPTIONAL REGULATOR ARCR"/>
    <property type="match status" value="1"/>
</dbReference>
<dbReference type="Gene3D" id="2.60.120.10">
    <property type="entry name" value="Jelly Rolls"/>
    <property type="match status" value="1"/>
</dbReference>
<dbReference type="AlphaFoldDB" id="A0A1H4GBM0"/>
<keyword evidence="6" id="KW-1185">Reference proteome</keyword>
<dbReference type="GO" id="GO:0005829">
    <property type="term" value="C:cytosol"/>
    <property type="evidence" value="ECO:0007669"/>
    <property type="project" value="TreeGrafter"/>
</dbReference>
<dbReference type="GO" id="GO:0003677">
    <property type="term" value="F:DNA binding"/>
    <property type="evidence" value="ECO:0007669"/>
    <property type="project" value="UniProtKB-KW"/>
</dbReference>
<dbReference type="InterPro" id="IPR036388">
    <property type="entry name" value="WH-like_DNA-bd_sf"/>
</dbReference>
<evidence type="ECO:0000313" key="5">
    <source>
        <dbReference type="EMBL" id="SEB06278.1"/>
    </source>
</evidence>
<dbReference type="SUPFAM" id="SSF46785">
    <property type="entry name" value="Winged helix' DNA-binding domain"/>
    <property type="match status" value="1"/>
</dbReference>
<dbReference type="Proteomes" id="UP000199397">
    <property type="component" value="Unassembled WGS sequence"/>
</dbReference>
<dbReference type="RefSeq" id="WP_175518012.1">
    <property type="nucleotide sequence ID" value="NZ_FNQP01000030.1"/>
</dbReference>
<name>A0A1H4GBM0_9GAMM</name>
<keyword evidence="3" id="KW-0804">Transcription</keyword>
<dbReference type="STRING" id="525918.SAMN05660964_03346"/>
<dbReference type="SUPFAM" id="SSF51206">
    <property type="entry name" value="cAMP-binding domain-like"/>
    <property type="match status" value="1"/>
</dbReference>
<dbReference type="PROSITE" id="PS50042">
    <property type="entry name" value="CNMP_BINDING_3"/>
    <property type="match status" value="1"/>
</dbReference>
<dbReference type="InterPro" id="IPR018490">
    <property type="entry name" value="cNMP-bd_dom_sf"/>
</dbReference>
<protein>
    <submittedName>
        <fullName evidence="5">cAMP-binding domain of CRP or a regulatory subunit of cAMP-dependent protein kinases</fullName>
    </submittedName>
</protein>